<evidence type="ECO:0000259" key="8">
    <source>
        <dbReference type="Pfam" id="PF00303"/>
    </source>
</evidence>
<keyword evidence="3 6" id="KW-0489">Methyltransferase</keyword>
<dbReference type="NCBIfam" id="TIGR03284">
    <property type="entry name" value="thym_sym"/>
    <property type="match status" value="1"/>
</dbReference>
<dbReference type="UniPathway" id="UPA00575"/>
<dbReference type="PRINTS" id="PR00108">
    <property type="entry name" value="THYMDSNTHASE"/>
</dbReference>
<reference evidence="9 10" key="1">
    <citation type="submission" date="2019-03" db="EMBL/GenBank/DDBJ databases">
        <title>Complete genome sequence of Spiroplasma gladiatoris TG-1 (DSM 22552).</title>
        <authorList>
            <person name="Lin Y.-C."/>
            <person name="Chou L."/>
            <person name="Kuo C.-H."/>
        </authorList>
    </citation>
    <scope>NUCLEOTIDE SEQUENCE [LARGE SCALE GENOMIC DNA]</scope>
    <source>
        <strain evidence="9 10">TG-1</strain>
    </source>
</reference>
<dbReference type="EC" id="2.1.1.45" evidence="1 6"/>
<dbReference type="NCBIfam" id="NF002496">
    <property type="entry name" value="PRK01827.1-2"/>
    <property type="match status" value="1"/>
</dbReference>
<feature type="binding site" evidence="6">
    <location>
        <begin position="150"/>
        <end position="151"/>
    </location>
    <ligand>
        <name>dUMP</name>
        <dbReference type="ChEBI" id="CHEBI:246422"/>
        <note>ligand shared between dimeric partners</note>
    </ligand>
</feature>
<comment type="subcellular location">
    <subcellularLocation>
        <location evidence="6">Cytoplasm</location>
    </subcellularLocation>
</comment>
<evidence type="ECO:0000256" key="4">
    <source>
        <dbReference type="ARBA" id="ARBA00022679"/>
    </source>
</evidence>
<dbReference type="SUPFAM" id="SSF55831">
    <property type="entry name" value="Thymidylate synthase/dCMP hydroxymethylase"/>
    <property type="match status" value="1"/>
</dbReference>
<comment type="similarity">
    <text evidence="6">Belongs to the thymidylate synthase family. Bacterial-type ThyA subfamily.</text>
</comment>
<comment type="subunit">
    <text evidence="6">Homodimer.</text>
</comment>
<feature type="active site" description="Nucleophile" evidence="6">
    <location>
        <position position="170"/>
    </location>
</feature>
<dbReference type="OrthoDB" id="9774633at2"/>
<comment type="function">
    <text evidence="6">Catalyzes the reductive methylation of 2'-deoxyuridine-5'-monophosphate (dUMP) to 2'-deoxythymidine-5'-monophosphate (dTMP) while utilizing 5,10-methylenetetrahydrofolate (mTHF) as the methyl donor and reductant in the reaction, yielding dihydrofolate (DHF) as a by-product. This enzymatic reaction provides an intracellular de novo source of dTMP, an essential precursor for DNA biosynthesis.</text>
</comment>
<dbReference type="PANTHER" id="PTHR11548:SF9">
    <property type="entry name" value="THYMIDYLATE SYNTHASE"/>
    <property type="match status" value="1"/>
</dbReference>
<feature type="binding site" description="in other chain" evidence="6">
    <location>
        <position position="21"/>
    </location>
    <ligand>
        <name>dUMP</name>
        <dbReference type="ChEBI" id="CHEBI:246422"/>
        <note>ligand shared between dimeric partners</note>
    </ligand>
</feature>
<proteinExistence type="inferred from homology"/>
<dbReference type="RefSeq" id="WP_134297710.1">
    <property type="nucleotide sequence ID" value="NZ_CP038013.1"/>
</dbReference>
<evidence type="ECO:0000313" key="9">
    <source>
        <dbReference type="EMBL" id="QBQ07921.1"/>
    </source>
</evidence>
<keyword evidence="4 6" id="KW-0808">Transferase</keyword>
<comment type="catalytic activity">
    <reaction evidence="6">
        <text>dUMP + (6R)-5,10-methylene-5,6,7,8-tetrahydrofolate = 7,8-dihydrofolate + dTMP</text>
        <dbReference type="Rhea" id="RHEA:12104"/>
        <dbReference type="ChEBI" id="CHEBI:15636"/>
        <dbReference type="ChEBI" id="CHEBI:57451"/>
        <dbReference type="ChEBI" id="CHEBI:63528"/>
        <dbReference type="ChEBI" id="CHEBI:246422"/>
        <dbReference type="EC" id="2.1.1.45"/>
    </reaction>
</comment>
<gene>
    <name evidence="6 9" type="primary">thyA</name>
    <name evidence="9" type="ORF">SGLAD_v1c07220</name>
</gene>
<evidence type="ECO:0000256" key="7">
    <source>
        <dbReference type="PROSITE-ProRule" id="PRU10016"/>
    </source>
</evidence>
<feature type="binding site" evidence="6">
    <location>
        <position position="288"/>
    </location>
    <ligand>
        <name>(6R)-5,10-methylene-5,6,7,8-tetrahydrofolate</name>
        <dbReference type="ChEBI" id="CHEBI:15636"/>
    </ligand>
</feature>
<feature type="active site" evidence="7">
    <location>
        <position position="170"/>
    </location>
</feature>
<dbReference type="PANTHER" id="PTHR11548">
    <property type="entry name" value="THYMIDYLATE SYNTHASE 1"/>
    <property type="match status" value="1"/>
</dbReference>
<dbReference type="Gene3D" id="3.30.572.10">
    <property type="entry name" value="Thymidylate synthase/dCMP hydroxymethylase domain"/>
    <property type="match status" value="1"/>
</dbReference>
<keyword evidence="10" id="KW-1185">Reference proteome</keyword>
<dbReference type="Proteomes" id="UP000294309">
    <property type="component" value="Chromosome"/>
</dbReference>
<dbReference type="GO" id="GO:0004799">
    <property type="term" value="F:thymidylate synthase activity"/>
    <property type="evidence" value="ECO:0007669"/>
    <property type="project" value="UniProtKB-UniRule"/>
</dbReference>
<feature type="binding site" description="in other chain" evidence="6">
    <location>
        <begin position="191"/>
        <end position="194"/>
    </location>
    <ligand>
        <name>dUMP</name>
        <dbReference type="ChEBI" id="CHEBI:246422"/>
        <note>ligand shared between dimeric partners</note>
    </ligand>
</feature>
<dbReference type="EMBL" id="CP038013">
    <property type="protein sequence ID" value="QBQ07921.1"/>
    <property type="molecule type" value="Genomic_DNA"/>
</dbReference>
<dbReference type="GO" id="GO:0005829">
    <property type="term" value="C:cytosol"/>
    <property type="evidence" value="ECO:0007669"/>
    <property type="project" value="TreeGrafter"/>
</dbReference>
<feature type="binding site" description="in other chain" evidence="6">
    <location>
        <begin position="232"/>
        <end position="234"/>
    </location>
    <ligand>
        <name>dUMP</name>
        <dbReference type="ChEBI" id="CHEBI:246422"/>
        <note>ligand shared between dimeric partners</note>
    </ligand>
</feature>
<dbReference type="HAMAP" id="MF_00008">
    <property type="entry name" value="Thymidy_synth_bact"/>
    <property type="match status" value="1"/>
</dbReference>
<dbReference type="GO" id="GO:0006235">
    <property type="term" value="P:dTTP biosynthetic process"/>
    <property type="evidence" value="ECO:0007669"/>
    <property type="project" value="UniProtKB-UniRule"/>
</dbReference>
<dbReference type="GO" id="GO:0032259">
    <property type="term" value="P:methylation"/>
    <property type="evidence" value="ECO:0007669"/>
    <property type="project" value="UniProtKB-KW"/>
</dbReference>
<feature type="domain" description="Thymidylate synthase/dCMP hydroxymethylase" evidence="8">
    <location>
        <begin position="2"/>
        <end position="289"/>
    </location>
</feature>
<feature type="binding site" description="in other chain" evidence="6">
    <location>
        <position position="202"/>
    </location>
    <ligand>
        <name>dUMP</name>
        <dbReference type="ChEBI" id="CHEBI:246422"/>
        <note>ligand shared between dimeric partners</note>
    </ligand>
</feature>
<accession>A0A4P7AIB6</accession>
<evidence type="ECO:0000313" key="10">
    <source>
        <dbReference type="Proteomes" id="UP000294309"/>
    </source>
</evidence>
<evidence type="ECO:0000256" key="6">
    <source>
        <dbReference type="HAMAP-Rule" id="MF_00008"/>
    </source>
</evidence>
<evidence type="ECO:0000256" key="2">
    <source>
        <dbReference type="ARBA" id="ARBA00022490"/>
    </source>
</evidence>
<organism evidence="9 10">
    <name type="scientific">Spiroplasma gladiatoris</name>
    <dbReference type="NCBI Taxonomy" id="2143"/>
    <lineage>
        <taxon>Bacteria</taxon>
        <taxon>Bacillati</taxon>
        <taxon>Mycoplasmatota</taxon>
        <taxon>Mollicutes</taxon>
        <taxon>Entomoplasmatales</taxon>
        <taxon>Spiroplasmataceae</taxon>
        <taxon>Spiroplasma</taxon>
    </lineage>
</organism>
<evidence type="ECO:0000256" key="1">
    <source>
        <dbReference type="ARBA" id="ARBA00011947"/>
    </source>
</evidence>
<dbReference type="AlphaFoldDB" id="A0A4P7AIB6"/>
<dbReference type="KEGG" id="sgq:SGLAD_v1c07220"/>
<keyword evidence="2 6" id="KW-0963">Cytoplasm</keyword>
<sequence>MKQYLDLVKDILKNGEKRDDRTNTGTISKFGLQTRYDLREGFPLLTTKKVFFKAIVHEILWFIKGDTNIKYLVDNGVNIWNEWPYEIFKKSKDFQGESLNQFIERIKNDKDFADKFGELGPVYGKQWRNFNGKDQFKWVLNEIKNNPNSRRLIVSSWNPAEVENMALPPCHSLFQFYVSKDGFLDLQLYQRSGDIFLGIPFNIASYSLLLTLVSLECNLKPRYFIHTIGDGHIYLNHLDQINTQLQREPKKLANLKINFENKNIFEITYNDIQLNDYDHHPILKGAVAV</sequence>
<dbReference type="InterPro" id="IPR045097">
    <property type="entry name" value="Thymidate_synth/dCMP_Mease"/>
</dbReference>
<feature type="binding site" evidence="6">
    <location>
        <position position="194"/>
    </location>
    <ligand>
        <name>(6R)-5,10-methylene-5,6,7,8-tetrahydrofolate</name>
        <dbReference type="ChEBI" id="CHEBI:15636"/>
    </ligand>
</feature>
<comment type="caution">
    <text evidence="6">Lacks conserved residue(s) required for the propagation of feature annotation.</text>
</comment>
<name>A0A4P7AIB6_9MOLU</name>
<dbReference type="InterPro" id="IPR023451">
    <property type="entry name" value="Thymidate_synth/dCMP_Mease_dom"/>
</dbReference>
<evidence type="ECO:0000256" key="5">
    <source>
        <dbReference type="ARBA" id="ARBA00022727"/>
    </source>
</evidence>
<dbReference type="InterPro" id="IPR036926">
    <property type="entry name" value="Thymidate_synth/dCMP_Mease_sf"/>
</dbReference>
<dbReference type="GO" id="GO:0006231">
    <property type="term" value="P:dTMP biosynthetic process"/>
    <property type="evidence" value="ECO:0007669"/>
    <property type="project" value="UniProtKB-UniRule"/>
</dbReference>
<dbReference type="InterPro" id="IPR020940">
    <property type="entry name" value="Thymidylate_synthase_AS"/>
</dbReference>
<dbReference type="InterPro" id="IPR000398">
    <property type="entry name" value="Thymidylate_synthase"/>
</dbReference>
<dbReference type="PROSITE" id="PS00091">
    <property type="entry name" value="THYMIDYLATE_SYNTHASE"/>
    <property type="match status" value="1"/>
</dbReference>
<dbReference type="CDD" id="cd00351">
    <property type="entry name" value="TS_Pyrimidine_HMase"/>
    <property type="match status" value="1"/>
</dbReference>
<comment type="pathway">
    <text evidence="6">Pyrimidine metabolism; dTTP biosynthesis.</text>
</comment>
<protein>
    <recommendedName>
        <fullName evidence="1 6">Thymidylate synthase</fullName>
        <shortName evidence="6">TS</shortName>
        <shortName evidence="6">TSase</shortName>
        <ecNumber evidence="1 6">2.1.1.45</ecNumber>
    </recommendedName>
</protein>
<evidence type="ECO:0000256" key="3">
    <source>
        <dbReference type="ARBA" id="ARBA00022603"/>
    </source>
</evidence>
<dbReference type="Pfam" id="PF00303">
    <property type="entry name" value="Thymidylat_synt"/>
    <property type="match status" value="1"/>
</dbReference>
<keyword evidence="5 6" id="KW-0545">Nucleotide biosynthesis</keyword>